<feature type="domain" description="Ubiquitin-like" evidence="1">
    <location>
        <begin position="17"/>
        <end position="98"/>
    </location>
</feature>
<dbReference type="InterPro" id="IPR029071">
    <property type="entry name" value="Ubiquitin-like_domsf"/>
</dbReference>
<evidence type="ECO:0000313" key="2">
    <source>
        <dbReference type="EMBL" id="KAH3817098.1"/>
    </source>
</evidence>
<reference evidence="2" key="1">
    <citation type="journal article" date="2019" name="bioRxiv">
        <title>The Genome of the Zebra Mussel, Dreissena polymorpha: A Resource for Invasive Species Research.</title>
        <authorList>
            <person name="McCartney M.A."/>
            <person name="Auch B."/>
            <person name="Kono T."/>
            <person name="Mallez S."/>
            <person name="Zhang Y."/>
            <person name="Obille A."/>
            <person name="Becker A."/>
            <person name="Abrahante J.E."/>
            <person name="Garbe J."/>
            <person name="Badalamenti J.P."/>
            <person name="Herman A."/>
            <person name="Mangelson H."/>
            <person name="Liachko I."/>
            <person name="Sullivan S."/>
            <person name="Sone E.D."/>
            <person name="Koren S."/>
            <person name="Silverstein K.A.T."/>
            <person name="Beckman K.B."/>
            <person name="Gohl D.M."/>
        </authorList>
    </citation>
    <scope>NUCLEOTIDE SEQUENCE</scope>
    <source>
        <strain evidence="2">Duluth1</strain>
        <tissue evidence="2">Whole animal</tissue>
    </source>
</reference>
<dbReference type="InterPro" id="IPR000626">
    <property type="entry name" value="Ubiquitin-like_dom"/>
</dbReference>
<organism evidence="2 3">
    <name type="scientific">Dreissena polymorpha</name>
    <name type="common">Zebra mussel</name>
    <name type="synonym">Mytilus polymorpha</name>
    <dbReference type="NCBI Taxonomy" id="45954"/>
    <lineage>
        <taxon>Eukaryota</taxon>
        <taxon>Metazoa</taxon>
        <taxon>Spiralia</taxon>
        <taxon>Lophotrochozoa</taxon>
        <taxon>Mollusca</taxon>
        <taxon>Bivalvia</taxon>
        <taxon>Autobranchia</taxon>
        <taxon>Heteroconchia</taxon>
        <taxon>Euheterodonta</taxon>
        <taxon>Imparidentia</taxon>
        <taxon>Neoheterodontei</taxon>
        <taxon>Myida</taxon>
        <taxon>Dreissenoidea</taxon>
        <taxon>Dreissenidae</taxon>
        <taxon>Dreissena</taxon>
    </lineage>
</organism>
<dbReference type="PROSITE" id="PS50053">
    <property type="entry name" value="UBIQUITIN_2"/>
    <property type="match status" value="1"/>
</dbReference>
<dbReference type="EMBL" id="JAIWYP010000005">
    <property type="protein sequence ID" value="KAH3817098.1"/>
    <property type="molecule type" value="Genomic_DNA"/>
</dbReference>
<keyword evidence="3" id="KW-1185">Reference proteome</keyword>
<dbReference type="AlphaFoldDB" id="A0A9D4JQE9"/>
<dbReference type="Gene3D" id="3.10.20.90">
    <property type="entry name" value="Phosphatidylinositol 3-kinase Catalytic Subunit, Chain A, domain 1"/>
    <property type="match status" value="1"/>
</dbReference>
<gene>
    <name evidence="2" type="ORF">DPMN_118627</name>
</gene>
<comment type="caution">
    <text evidence="2">The sequence shown here is derived from an EMBL/GenBank/DDBJ whole genome shotgun (WGS) entry which is preliminary data.</text>
</comment>
<reference evidence="2" key="2">
    <citation type="submission" date="2020-11" db="EMBL/GenBank/DDBJ databases">
        <authorList>
            <person name="McCartney M.A."/>
            <person name="Auch B."/>
            <person name="Kono T."/>
            <person name="Mallez S."/>
            <person name="Becker A."/>
            <person name="Gohl D.M."/>
            <person name="Silverstein K.A.T."/>
            <person name="Koren S."/>
            <person name="Bechman K.B."/>
            <person name="Herman A."/>
            <person name="Abrahante J.E."/>
            <person name="Garbe J."/>
        </authorList>
    </citation>
    <scope>NUCLEOTIDE SEQUENCE</scope>
    <source>
        <strain evidence="2">Duluth1</strain>
        <tissue evidence="2">Whole animal</tissue>
    </source>
</reference>
<protein>
    <recommendedName>
        <fullName evidence="1">Ubiquitin-like domain-containing protein</fullName>
    </recommendedName>
</protein>
<name>A0A9D4JQE9_DREPO</name>
<dbReference type="SUPFAM" id="SSF54236">
    <property type="entry name" value="Ubiquitin-like"/>
    <property type="match status" value="1"/>
</dbReference>
<dbReference type="Proteomes" id="UP000828390">
    <property type="component" value="Unassembled WGS sequence"/>
</dbReference>
<evidence type="ECO:0000259" key="1">
    <source>
        <dbReference type="PROSITE" id="PS50053"/>
    </source>
</evidence>
<sequence length="98" mass="11240">MSVQPLFLSIKMQEKLISVYLKWILGQTAQTGWIQIREDATNSDLYRRFKQFIGLDLEEDSIRIIVNSSAIPADHLLINDYNIRDGSTVLAVMRLRGS</sequence>
<accession>A0A9D4JQE9</accession>
<evidence type="ECO:0000313" key="3">
    <source>
        <dbReference type="Proteomes" id="UP000828390"/>
    </source>
</evidence>
<proteinExistence type="predicted"/>